<gene>
    <name evidence="2" type="ORF">AWB67_03545</name>
</gene>
<evidence type="ECO:0000256" key="1">
    <source>
        <dbReference type="SAM" id="SignalP"/>
    </source>
</evidence>
<dbReference type="Proteomes" id="UP000054925">
    <property type="component" value="Unassembled WGS sequence"/>
</dbReference>
<dbReference type="AlphaFoldDB" id="A0A158J999"/>
<comment type="caution">
    <text evidence="2">The sequence shown here is derived from an EMBL/GenBank/DDBJ whole genome shotgun (WGS) entry which is preliminary data.</text>
</comment>
<keyword evidence="3" id="KW-1185">Reference proteome</keyword>
<dbReference type="InterPro" id="IPR017850">
    <property type="entry name" value="Alkaline_phosphatase_core_sf"/>
</dbReference>
<dbReference type="PANTHER" id="PTHR43737">
    <property type="entry name" value="BLL7424 PROTEIN"/>
    <property type="match status" value="1"/>
</dbReference>
<dbReference type="Pfam" id="PF07394">
    <property type="entry name" value="DUF1501"/>
    <property type="match status" value="1"/>
</dbReference>
<feature type="chain" id="PRO_5011121383" evidence="1">
    <location>
        <begin position="23"/>
        <end position="332"/>
    </location>
</feature>
<proteinExistence type="predicted"/>
<reference evidence="2" key="1">
    <citation type="submission" date="2016-01" db="EMBL/GenBank/DDBJ databases">
        <authorList>
            <person name="Peeters C."/>
        </authorList>
    </citation>
    <scope>NUCLEOTIDE SEQUENCE [LARGE SCALE GENOMIC DNA]</scope>
    <source>
        <strain evidence="2">LMG 22937</strain>
    </source>
</reference>
<keyword evidence="1" id="KW-0732">Signal</keyword>
<name>A0A158J999_9BURK</name>
<dbReference type="RefSeq" id="WP_087657523.1">
    <property type="nucleotide sequence ID" value="NZ_FCOL02000019.1"/>
</dbReference>
<accession>A0A158J999</accession>
<evidence type="ECO:0000313" key="2">
    <source>
        <dbReference type="EMBL" id="SAL65426.1"/>
    </source>
</evidence>
<feature type="signal peptide" evidence="1">
    <location>
        <begin position="1"/>
        <end position="22"/>
    </location>
</feature>
<organism evidence="2 3">
    <name type="scientific">Caballeronia terrestris</name>
    <dbReference type="NCBI Taxonomy" id="1226301"/>
    <lineage>
        <taxon>Bacteria</taxon>
        <taxon>Pseudomonadati</taxon>
        <taxon>Pseudomonadota</taxon>
        <taxon>Betaproteobacteria</taxon>
        <taxon>Burkholderiales</taxon>
        <taxon>Burkholderiaceae</taxon>
        <taxon>Caballeronia</taxon>
    </lineage>
</organism>
<protein>
    <submittedName>
        <fullName evidence="2">PF07394 family protein</fullName>
    </submittedName>
</protein>
<dbReference type="PANTHER" id="PTHR43737:SF1">
    <property type="entry name" value="DUF1501 DOMAIN-CONTAINING PROTEIN"/>
    <property type="match status" value="1"/>
</dbReference>
<dbReference type="EMBL" id="FCOL02000019">
    <property type="protein sequence ID" value="SAL65426.1"/>
    <property type="molecule type" value="Genomic_DNA"/>
</dbReference>
<dbReference type="OrthoDB" id="9779968at2"/>
<dbReference type="InterPro" id="IPR010869">
    <property type="entry name" value="DUF1501"/>
</dbReference>
<sequence length="332" mass="35593">MNRRQFLSTSGALLCLPGFAAAVSLGAPKTLILVELKGGNDGLNTVIPFADPAYRALRPTIGIARENVLQLDERTGLHPATAPLMPLWRDGQLAVVQGVGYAQPNLSHFRSMEIWDTASRSDQYLRDGWLARALGRARNADAVAIGSVEAGPFASASALRFVDGSATKTSGVFGASISHLVNDPIRRELTVLRLTLNGFDTHQNQPVRHAALLAALSEGIASMRRALTELGRWNETLVVTYSEFGRRARENQSGGTEHGTAAPLFVAGGRVRGGLYGASPTLKRLDGNGNLPIAVDFRQIYATVLGSWLGLDAASILQQRFEPLPLINAYAT</sequence>
<evidence type="ECO:0000313" key="3">
    <source>
        <dbReference type="Proteomes" id="UP000054925"/>
    </source>
</evidence>
<dbReference type="SUPFAM" id="SSF53649">
    <property type="entry name" value="Alkaline phosphatase-like"/>
    <property type="match status" value="1"/>
</dbReference>